<dbReference type="InterPro" id="IPR009057">
    <property type="entry name" value="Homeodomain-like_sf"/>
</dbReference>
<name>A0ABW1EG74_9BACT</name>
<dbReference type="SUPFAM" id="SSF48498">
    <property type="entry name" value="Tetracyclin repressor-like, C-terminal domain"/>
    <property type="match status" value="1"/>
</dbReference>
<proteinExistence type="predicted"/>
<dbReference type="EMBL" id="JBHSPH010000003">
    <property type="protein sequence ID" value="MFC5863135.1"/>
    <property type="molecule type" value="Genomic_DNA"/>
</dbReference>
<reference evidence="7" key="1">
    <citation type="journal article" date="2019" name="Int. J. Syst. Evol. Microbiol.">
        <title>The Global Catalogue of Microorganisms (GCM) 10K type strain sequencing project: providing services to taxonomists for standard genome sequencing and annotation.</title>
        <authorList>
            <consortium name="The Broad Institute Genomics Platform"/>
            <consortium name="The Broad Institute Genome Sequencing Center for Infectious Disease"/>
            <person name="Wu L."/>
            <person name="Ma J."/>
        </authorList>
    </citation>
    <scope>NUCLEOTIDE SEQUENCE [LARGE SCALE GENOMIC DNA]</scope>
    <source>
        <strain evidence="7">JCM 4087</strain>
    </source>
</reference>
<dbReference type="PANTHER" id="PTHR47506">
    <property type="entry name" value="TRANSCRIPTIONAL REGULATORY PROTEIN"/>
    <property type="match status" value="1"/>
</dbReference>
<evidence type="ECO:0000313" key="6">
    <source>
        <dbReference type="EMBL" id="MFC5863135.1"/>
    </source>
</evidence>
<evidence type="ECO:0000259" key="5">
    <source>
        <dbReference type="PROSITE" id="PS50977"/>
    </source>
</evidence>
<feature type="DNA-binding region" description="H-T-H motif" evidence="4">
    <location>
        <begin position="13"/>
        <end position="32"/>
    </location>
</feature>
<comment type="caution">
    <text evidence="6">The sequence shown here is derived from an EMBL/GenBank/DDBJ whole genome shotgun (WGS) entry which is preliminary data.</text>
</comment>
<accession>A0ABW1EG74</accession>
<evidence type="ECO:0000256" key="4">
    <source>
        <dbReference type="PROSITE-ProRule" id="PRU00335"/>
    </source>
</evidence>
<keyword evidence="2 4" id="KW-0238">DNA-binding</keyword>
<organism evidence="6 7">
    <name type="scientific">Acidicapsa dinghuensis</name>
    <dbReference type="NCBI Taxonomy" id="2218256"/>
    <lineage>
        <taxon>Bacteria</taxon>
        <taxon>Pseudomonadati</taxon>
        <taxon>Acidobacteriota</taxon>
        <taxon>Terriglobia</taxon>
        <taxon>Terriglobales</taxon>
        <taxon>Acidobacteriaceae</taxon>
        <taxon>Acidicapsa</taxon>
    </lineage>
</organism>
<protein>
    <submittedName>
        <fullName evidence="6">TetR/AcrR family transcriptional regulator</fullName>
    </submittedName>
</protein>
<dbReference type="Gene3D" id="1.10.357.10">
    <property type="entry name" value="Tetracycline Repressor, domain 2"/>
    <property type="match status" value="1"/>
</dbReference>
<gene>
    <name evidence="6" type="ORF">ACFPT7_12590</name>
</gene>
<keyword evidence="3" id="KW-0804">Transcription</keyword>
<keyword evidence="7" id="KW-1185">Reference proteome</keyword>
<dbReference type="Gene3D" id="1.10.10.60">
    <property type="entry name" value="Homeodomain-like"/>
    <property type="match status" value="1"/>
</dbReference>
<dbReference type="Proteomes" id="UP001596091">
    <property type="component" value="Unassembled WGS sequence"/>
</dbReference>
<dbReference type="RefSeq" id="WP_263339592.1">
    <property type="nucleotide sequence ID" value="NZ_JAGSYH010000005.1"/>
</dbReference>
<feature type="domain" description="HTH tetR-type" evidence="5">
    <location>
        <begin position="1"/>
        <end position="50"/>
    </location>
</feature>
<evidence type="ECO:0000256" key="2">
    <source>
        <dbReference type="ARBA" id="ARBA00023125"/>
    </source>
</evidence>
<evidence type="ECO:0000256" key="3">
    <source>
        <dbReference type="ARBA" id="ARBA00023163"/>
    </source>
</evidence>
<dbReference type="Pfam" id="PF00440">
    <property type="entry name" value="TetR_N"/>
    <property type="match status" value="1"/>
</dbReference>
<evidence type="ECO:0000313" key="7">
    <source>
        <dbReference type="Proteomes" id="UP001596091"/>
    </source>
</evidence>
<dbReference type="InterPro" id="IPR001647">
    <property type="entry name" value="HTH_TetR"/>
</dbReference>
<sequence>MRLFWERGYEGTSMADLSQAMGIHPSSIYAAFGDKQELFALAAKRYADVPAQYMVKALEQPTFQGFILAAFDNTVEFLGSKEHPSSCFTLTGAISCGTDTESAKLLMREMRLQNESAIKDRLLRARKAGEFPKGENIDDYTRYLSSLLSGLAIQAANGSTRAELKRTAEVALRHLGVER</sequence>
<evidence type="ECO:0000256" key="1">
    <source>
        <dbReference type="ARBA" id="ARBA00023015"/>
    </source>
</evidence>
<dbReference type="InterPro" id="IPR036271">
    <property type="entry name" value="Tet_transcr_reg_TetR-rel_C_sf"/>
</dbReference>
<dbReference type="PROSITE" id="PS50977">
    <property type="entry name" value="HTH_TETR_2"/>
    <property type="match status" value="1"/>
</dbReference>
<dbReference type="SUPFAM" id="SSF46689">
    <property type="entry name" value="Homeodomain-like"/>
    <property type="match status" value="1"/>
</dbReference>
<dbReference type="PANTHER" id="PTHR47506:SF1">
    <property type="entry name" value="HTH-TYPE TRANSCRIPTIONAL REGULATOR YJDC"/>
    <property type="match status" value="1"/>
</dbReference>
<keyword evidence="1" id="KW-0805">Transcription regulation</keyword>